<dbReference type="EMBL" id="FQWF01000008">
    <property type="protein sequence ID" value="SHG63843.1"/>
    <property type="molecule type" value="Genomic_DNA"/>
</dbReference>
<gene>
    <name evidence="1" type="ORF">SAMN05444372_10853</name>
</gene>
<organism evidence="1 2">
    <name type="scientific">Flavobacterium micromati</name>
    <dbReference type="NCBI Taxonomy" id="229205"/>
    <lineage>
        <taxon>Bacteria</taxon>
        <taxon>Pseudomonadati</taxon>
        <taxon>Bacteroidota</taxon>
        <taxon>Flavobacteriia</taxon>
        <taxon>Flavobacteriales</taxon>
        <taxon>Flavobacteriaceae</taxon>
        <taxon>Flavobacterium</taxon>
    </lineage>
</organism>
<reference evidence="2" key="1">
    <citation type="submission" date="2016-11" db="EMBL/GenBank/DDBJ databases">
        <authorList>
            <person name="Varghese N."/>
            <person name="Submissions S."/>
        </authorList>
    </citation>
    <scope>NUCLEOTIDE SEQUENCE [LARGE SCALE GENOMIC DNA]</scope>
    <source>
        <strain evidence="2">DSM 17659</strain>
    </source>
</reference>
<protein>
    <submittedName>
        <fullName evidence="1">Uncharacterized protein</fullName>
    </submittedName>
</protein>
<evidence type="ECO:0000313" key="2">
    <source>
        <dbReference type="Proteomes" id="UP000184020"/>
    </source>
</evidence>
<proteinExistence type="predicted"/>
<keyword evidence="2" id="KW-1185">Reference proteome</keyword>
<evidence type="ECO:0000313" key="1">
    <source>
        <dbReference type="EMBL" id="SHG63843.1"/>
    </source>
</evidence>
<accession>A0A1M5LHJ0</accession>
<dbReference type="RefSeq" id="WP_170857210.1">
    <property type="nucleotide sequence ID" value="NZ_FQWF01000008.1"/>
</dbReference>
<dbReference type="AlphaFoldDB" id="A0A1M5LHJ0"/>
<sequence>MTKKGDDLAVATSMIHRAVAELPGFEALLYRSKRNISVLGRSEIIGQKFNWQMKQKVG</sequence>
<name>A0A1M5LHJ0_9FLAO</name>
<dbReference type="Proteomes" id="UP000184020">
    <property type="component" value="Unassembled WGS sequence"/>
</dbReference>